<accession>A0ABT4UF95</accession>
<dbReference type="Pfam" id="PF01882">
    <property type="entry name" value="DUF58"/>
    <property type="match status" value="1"/>
</dbReference>
<gene>
    <name evidence="2" type="ORF">O4J56_30535</name>
</gene>
<organism evidence="2 3">
    <name type="scientific">Nocardiopsis endophytica</name>
    <dbReference type="NCBI Taxonomy" id="3018445"/>
    <lineage>
        <taxon>Bacteria</taxon>
        <taxon>Bacillati</taxon>
        <taxon>Actinomycetota</taxon>
        <taxon>Actinomycetes</taxon>
        <taxon>Streptosporangiales</taxon>
        <taxon>Nocardiopsidaceae</taxon>
        <taxon>Nocardiopsis</taxon>
    </lineage>
</organism>
<dbReference type="PANTHER" id="PTHR33608:SF6">
    <property type="entry name" value="BLL2464 PROTEIN"/>
    <property type="match status" value="1"/>
</dbReference>
<dbReference type="PANTHER" id="PTHR33608">
    <property type="entry name" value="BLL2464 PROTEIN"/>
    <property type="match status" value="1"/>
</dbReference>
<evidence type="ECO:0000313" key="3">
    <source>
        <dbReference type="Proteomes" id="UP001527866"/>
    </source>
</evidence>
<comment type="caution">
    <text evidence="2">The sequence shown here is derived from an EMBL/GenBank/DDBJ whole genome shotgun (WGS) entry which is preliminary data.</text>
</comment>
<dbReference type="Proteomes" id="UP001527866">
    <property type="component" value="Unassembled WGS sequence"/>
</dbReference>
<name>A0ABT4UF95_9ACTN</name>
<dbReference type="RefSeq" id="WP_270690600.1">
    <property type="nucleotide sequence ID" value="NZ_JAQFWQ010000161.1"/>
</dbReference>
<evidence type="ECO:0000313" key="2">
    <source>
        <dbReference type="EMBL" id="MDA2815022.1"/>
    </source>
</evidence>
<dbReference type="EMBL" id="JAQFWQ010000161">
    <property type="protein sequence ID" value="MDA2815022.1"/>
    <property type="molecule type" value="Genomic_DNA"/>
</dbReference>
<sequence length="330" mass="36387">MPAPPRRPAPLLDPRAHEALGRLDLRIVRRMEGLLHGEHLGLRQGPGSEPAEARRYLPGEDDVRHMDWAVTARTTVPHVRDQVADRELETWTLLDLSPSMDFGTAGCEKRDVAVGALAAVTVLTQKVGDRFGAYFLHRGRVRRWPARSGRSALTTLMATVAAAPRGDAELGGARPAAGRADLAAAVEELARSQTRRGLRVVVSDFLDTPPDGAPVPWERPMRRLAARHQVLAVEVLDPRELDVPDVGWAELADPETGRARAVKITPAVRERYRGAARAQREAVAAALRRTGVPHVVLRTDRDWVVDMARFVVSQRTTAHRLARHTPARPR</sequence>
<feature type="domain" description="DUF58" evidence="1">
    <location>
        <begin position="52"/>
        <end position="281"/>
    </location>
</feature>
<keyword evidence="3" id="KW-1185">Reference proteome</keyword>
<dbReference type="InterPro" id="IPR002881">
    <property type="entry name" value="DUF58"/>
</dbReference>
<proteinExistence type="predicted"/>
<evidence type="ECO:0000259" key="1">
    <source>
        <dbReference type="Pfam" id="PF01882"/>
    </source>
</evidence>
<protein>
    <submittedName>
        <fullName evidence="2">DUF58 domain-containing protein</fullName>
    </submittedName>
</protein>
<reference evidence="2 3" key="1">
    <citation type="submission" date="2023-01" db="EMBL/GenBank/DDBJ databases">
        <title>Draft genome sequence of Nocardiopsis sp. RSe5-2 isolated from halophytes.</title>
        <authorList>
            <person name="Duangmal K."/>
            <person name="Chantavorakit T."/>
        </authorList>
    </citation>
    <scope>NUCLEOTIDE SEQUENCE [LARGE SCALE GENOMIC DNA]</scope>
    <source>
        <strain evidence="2 3">RSe5-2</strain>
    </source>
</reference>